<sequence length="391" mass="42147">MRVLTKALGALLALLILATAAFFLFAPAYVESQRNAVIPHAPYPVSTEARALHDSLIVGDWHADPLLWKRDLAERGNRGQVDIPRLIEGGVAVQVFTAVTKSPAGQNYEENSAEAFDNITLLAVGQLWPMRTWTSIYERAIYQAEKLHRFERQLAGQLRIIKSRADLDAVLTARAEGGDIVGGILGVEGLHPLEGDFAKLDGLYDAGHRLFGLHHFFDNELGGSLHGTGDAGLTEFGLQVVAELARRPVIIDLAHSSPQVVREVLEMTDVPLVLSHSGLHSHCEVTRNLPDDLMRQIAETGGVIGMGYWADVVCGPITPDGIAEMIAAAIAVVGEDHVSLGSDFDGSVETAFDTSELPALTHALLAQGLSEAQIAKVMGGNMIRVLRARLD</sequence>
<dbReference type="EMBL" id="JAMQGO010000002">
    <property type="protein sequence ID" value="MCM2561400.1"/>
    <property type="molecule type" value="Genomic_DNA"/>
</dbReference>
<protein>
    <submittedName>
        <fullName evidence="1">Dipeptidase</fullName>
    </submittedName>
</protein>
<proteinExistence type="predicted"/>
<reference evidence="1" key="1">
    <citation type="submission" date="2022-06" db="EMBL/GenBank/DDBJ databases">
        <title>Lutimaribacter sp. EGI FJ00013, a novel bacterium isolated from a salt lake sediment enrichment.</title>
        <authorList>
            <person name="Gao L."/>
            <person name="Fang B.-Z."/>
            <person name="Li W.-J."/>
        </authorList>
    </citation>
    <scope>NUCLEOTIDE SEQUENCE</scope>
    <source>
        <strain evidence="1">EGI FJ00013</strain>
    </source>
</reference>
<name>A0ACC5ZT90_9RHOB</name>
<evidence type="ECO:0000313" key="1">
    <source>
        <dbReference type="EMBL" id="MCM2561400.1"/>
    </source>
</evidence>
<gene>
    <name evidence="1" type="ORF">M8744_04515</name>
</gene>
<evidence type="ECO:0000313" key="2">
    <source>
        <dbReference type="Proteomes" id="UP001203036"/>
    </source>
</evidence>
<organism evidence="1 2">
    <name type="scientific">Lutimaribacter degradans</name>
    <dbReference type="NCBI Taxonomy" id="2945989"/>
    <lineage>
        <taxon>Bacteria</taxon>
        <taxon>Pseudomonadati</taxon>
        <taxon>Pseudomonadota</taxon>
        <taxon>Alphaproteobacteria</taxon>
        <taxon>Rhodobacterales</taxon>
        <taxon>Roseobacteraceae</taxon>
        <taxon>Lutimaribacter</taxon>
    </lineage>
</organism>
<keyword evidence="2" id="KW-1185">Reference proteome</keyword>
<accession>A0ACC5ZT90</accession>
<dbReference type="Proteomes" id="UP001203036">
    <property type="component" value="Unassembled WGS sequence"/>
</dbReference>
<comment type="caution">
    <text evidence="1">The sequence shown here is derived from an EMBL/GenBank/DDBJ whole genome shotgun (WGS) entry which is preliminary data.</text>
</comment>